<reference evidence="2 3" key="1">
    <citation type="submission" date="2016-10" db="EMBL/GenBank/DDBJ databases">
        <authorList>
            <person name="de Groot N.N."/>
        </authorList>
    </citation>
    <scope>NUCLEOTIDE SEQUENCE [LARGE SCALE GENOMIC DNA]</scope>
    <source>
        <strain evidence="2 3">BS3776</strain>
    </source>
</reference>
<feature type="transmembrane region" description="Helical" evidence="1">
    <location>
        <begin position="6"/>
        <end position="27"/>
    </location>
</feature>
<keyword evidence="1" id="KW-0472">Membrane</keyword>
<dbReference type="AlphaFoldDB" id="A0A1H0QKT8"/>
<keyword evidence="1" id="KW-1133">Transmembrane helix</keyword>
<dbReference type="Proteomes" id="UP000198549">
    <property type="component" value="Chromosome I"/>
</dbReference>
<organism evidence="2 3">
    <name type="scientific">Pseudomonas reinekei</name>
    <dbReference type="NCBI Taxonomy" id="395598"/>
    <lineage>
        <taxon>Bacteria</taxon>
        <taxon>Pseudomonadati</taxon>
        <taxon>Pseudomonadota</taxon>
        <taxon>Gammaproteobacteria</taxon>
        <taxon>Pseudomonadales</taxon>
        <taxon>Pseudomonadaceae</taxon>
        <taxon>Pseudomonas</taxon>
    </lineage>
</organism>
<proteinExistence type="predicted"/>
<keyword evidence="1" id="KW-0812">Transmembrane</keyword>
<evidence type="ECO:0000256" key="1">
    <source>
        <dbReference type="SAM" id="Phobius"/>
    </source>
</evidence>
<accession>A0A1H0QKT8</accession>
<evidence type="ECO:0000313" key="3">
    <source>
        <dbReference type="Proteomes" id="UP000198549"/>
    </source>
</evidence>
<evidence type="ECO:0000313" key="2">
    <source>
        <dbReference type="EMBL" id="SDP17927.1"/>
    </source>
</evidence>
<protein>
    <submittedName>
        <fullName evidence="2">Uncharacterized protein</fullName>
    </submittedName>
</protein>
<dbReference type="EMBL" id="LT629709">
    <property type="protein sequence ID" value="SDP17927.1"/>
    <property type="molecule type" value="Genomic_DNA"/>
</dbReference>
<sequence length="30" mass="3116">MDVDETLLAGLLAATDALLLLVQDAMLASK</sequence>
<gene>
    <name evidence="2" type="ORF">SAMN04490202_3166</name>
</gene>
<name>A0A1H0QKT8_PSERE</name>